<dbReference type="RefSeq" id="WP_163097484.1">
    <property type="nucleotide sequence ID" value="NZ_CP127523.1"/>
</dbReference>
<dbReference type="Gene3D" id="1.20.1600.10">
    <property type="entry name" value="Outer membrane efflux proteins (OEP)"/>
    <property type="match status" value="1"/>
</dbReference>
<organism evidence="10">
    <name type="scientific">Acidithiobacillus ferrianus</name>
    <dbReference type="NCBI Taxonomy" id="2678518"/>
    <lineage>
        <taxon>Bacteria</taxon>
        <taxon>Pseudomonadati</taxon>
        <taxon>Pseudomonadota</taxon>
        <taxon>Acidithiobacillia</taxon>
        <taxon>Acidithiobacillales</taxon>
        <taxon>Acidithiobacillaceae</taxon>
        <taxon>Acidithiobacillus</taxon>
    </lineage>
</organism>
<evidence type="ECO:0000256" key="8">
    <source>
        <dbReference type="ARBA" id="ARBA00023288"/>
    </source>
</evidence>
<keyword evidence="5 9" id="KW-0732">Signal</keyword>
<evidence type="ECO:0000256" key="4">
    <source>
        <dbReference type="ARBA" id="ARBA00022692"/>
    </source>
</evidence>
<dbReference type="InterPro" id="IPR010131">
    <property type="entry name" value="MdtP/NodT-like"/>
</dbReference>
<comment type="caution">
    <text evidence="10">The sequence shown here is derived from an EMBL/GenBank/DDBJ whole genome shotgun (WGS) entry which is preliminary data.</text>
</comment>
<protein>
    <submittedName>
        <fullName evidence="10">Efflux transporter outer membrane subunit</fullName>
    </submittedName>
</protein>
<keyword evidence="3 9" id="KW-1134">Transmembrane beta strand</keyword>
<accession>A0A845U8R8</accession>
<name>A0A845U8R8_9PROT</name>
<keyword evidence="4 9" id="KW-0812">Transmembrane</keyword>
<dbReference type="EMBL" id="WNJL01000023">
    <property type="protein sequence ID" value="NDU42251.1"/>
    <property type="molecule type" value="Genomic_DNA"/>
</dbReference>
<evidence type="ECO:0000313" key="10">
    <source>
        <dbReference type="EMBL" id="NDU42251.1"/>
    </source>
</evidence>
<dbReference type="NCBIfam" id="TIGR01845">
    <property type="entry name" value="outer_NodT"/>
    <property type="match status" value="1"/>
</dbReference>
<dbReference type="Gene3D" id="2.20.200.10">
    <property type="entry name" value="Outer membrane efflux proteins (OEP)"/>
    <property type="match status" value="1"/>
</dbReference>
<sequence length="478" mass="52482">MNNWRIIIISVALSLTACARLPHHLPEHKMGQNTDMSRTLAQYTGSSGVTTGTWPRDDWWKTAGIPALNALEEASLRANPGLLAVGTRILMARAAAAHQRATLWPHLSAGASTTQEYFSKQGLHTTANGSSVLYTELNPLEIRYHVDLWGRESDHIRASLGNVRVSQADFAEARLLLSTQVASHYFLLIGDLQRRALMLREEQLHQALLRLDRQRLQSGLTGAEAVYSQEAACAAARQAVANITDRIAVQRHALAALAGQGPDWGRNIQAAPLPSLSVIPLPKDLPLRIIVHRPDIVAARWEIEMAAQEVGAARAAFYPDVNIALFAGWNSIHLGDLLSPGNLAHAVGPVVSLPIFEGGALRARLREKNALYMGTEEHYRLTILQAVRQIADRLSHWRRIRHKLSAQQEIISAAQRTSRLEYAAFQAGIRNKLGAVTARINEVHAQDRLNALRIADAVSWVRLNSALGGGYPLPGNRS</sequence>
<evidence type="ECO:0000256" key="1">
    <source>
        <dbReference type="ARBA" id="ARBA00004370"/>
    </source>
</evidence>
<evidence type="ECO:0000256" key="2">
    <source>
        <dbReference type="ARBA" id="ARBA00007613"/>
    </source>
</evidence>
<feature type="chain" id="PRO_5033105522" evidence="9">
    <location>
        <begin position="20"/>
        <end position="478"/>
    </location>
</feature>
<dbReference type="AlphaFoldDB" id="A0A845U8R8"/>
<dbReference type="PANTHER" id="PTHR30203">
    <property type="entry name" value="OUTER MEMBRANE CATION EFFLUX PROTEIN"/>
    <property type="match status" value="1"/>
</dbReference>
<dbReference type="PROSITE" id="PS51257">
    <property type="entry name" value="PROKAR_LIPOPROTEIN"/>
    <property type="match status" value="1"/>
</dbReference>
<gene>
    <name evidence="10" type="ORF">GL267_06200</name>
</gene>
<comment type="subcellular location">
    <subcellularLocation>
        <location evidence="9">Cell membrane</location>
        <topology evidence="9">Lipid-anchor</topology>
    </subcellularLocation>
    <subcellularLocation>
        <location evidence="1">Membrane</location>
    </subcellularLocation>
</comment>
<keyword evidence="8 9" id="KW-0449">Lipoprotein</keyword>
<dbReference type="GO" id="GO:0015562">
    <property type="term" value="F:efflux transmembrane transporter activity"/>
    <property type="evidence" value="ECO:0007669"/>
    <property type="project" value="InterPro"/>
</dbReference>
<dbReference type="GO" id="GO:0005886">
    <property type="term" value="C:plasma membrane"/>
    <property type="evidence" value="ECO:0007669"/>
    <property type="project" value="UniProtKB-SubCell"/>
</dbReference>
<dbReference type="InterPro" id="IPR003423">
    <property type="entry name" value="OMP_efflux"/>
</dbReference>
<dbReference type="Pfam" id="PF02321">
    <property type="entry name" value="OEP"/>
    <property type="match status" value="2"/>
</dbReference>
<evidence type="ECO:0000256" key="5">
    <source>
        <dbReference type="ARBA" id="ARBA00022729"/>
    </source>
</evidence>
<comment type="similarity">
    <text evidence="2 9">Belongs to the outer membrane factor (OMF) (TC 1.B.17) family.</text>
</comment>
<evidence type="ECO:0000256" key="9">
    <source>
        <dbReference type="RuleBase" id="RU362097"/>
    </source>
</evidence>
<proteinExistence type="inferred from homology"/>
<evidence type="ECO:0000256" key="3">
    <source>
        <dbReference type="ARBA" id="ARBA00022452"/>
    </source>
</evidence>
<evidence type="ECO:0000256" key="6">
    <source>
        <dbReference type="ARBA" id="ARBA00023136"/>
    </source>
</evidence>
<keyword evidence="7 9" id="KW-0564">Palmitate</keyword>
<reference evidence="10" key="1">
    <citation type="submission" date="2019-11" db="EMBL/GenBank/DDBJ databases">
        <title>Acidithiobacillus ferrianus sp. nov.: a facultatively anaerobic and extremely acidophilic chemolithoautotroph.</title>
        <authorList>
            <person name="Norris P.R."/>
            <person name="Falagan C."/>
            <person name="Moya-Beltran A."/>
            <person name="Castro M."/>
            <person name="Quatrini R."/>
            <person name="Johnson D.B."/>
        </authorList>
    </citation>
    <scope>NUCLEOTIDE SEQUENCE [LARGE SCALE GENOMIC DNA]</scope>
    <source>
        <strain evidence="10">MG</strain>
    </source>
</reference>
<dbReference type="SUPFAM" id="SSF56954">
    <property type="entry name" value="Outer membrane efflux proteins (OEP)"/>
    <property type="match status" value="1"/>
</dbReference>
<feature type="signal peptide" evidence="9">
    <location>
        <begin position="1"/>
        <end position="19"/>
    </location>
</feature>
<keyword evidence="6 9" id="KW-0472">Membrane</keyword>
<evidence type="ECO:0000256" key="7">
    <source>
        <dbReference type="ARBA" id="ARBA00023139"/>
    </source>
</evidence>
<dbReference type="PANTHER" id="PTHR30203:SF20">
    <property type="entry name" value="MULTIDRUG RESISTANCE OUTER MEMBRANE PROTEIN MDTP-RELATED"/>
    <property type="match status" value="1"/>
</dbReference>